<dbReference type="EMBL" id="CP007142">
    <property type="protein sequence ID" value="AJQ93813.1"/>
    <property type="molecule type" value="Genomic_DNA"/>
</dbReference>
<evidence type="ECO:0000313" key="5">
    <source>
        <dbReference type="EMBL" id="AJQ93813.1"/>
    </source>
</evidence>
<evidence type="ECO:0000256" key="1">
    <source>
        <dbReference type="ARBA" id="ARBA00022676"/>
    </source>
</evidence>
<dbReference type="KEGG" id="gsn:YC6258_01769"/>
<sequence>MSIQAERQYGYFDDAHREYVITEPKTPYPWINYLGDTAFFSLLSNTGGGYSFYKDAKFRRLTRYRYNNVPVDTGGKYFYIKDGDVAWSPGWKPMRTPLDKYECRHGMGYSRITGEKNGLRSSVLFFVPRNEDIEIQQMTLTNLSDEIKTIKVFSLVEWCLWNAEDDMTNFQRNFSTGQVEVKDSVIYHKTEYRERRNHYAFYSVNQKVDGFDTDRDGFLGEHNGFDAPAVVDKGESNYSIAHGWSPVASHYLEIILAPGEVKELIFTLGYVEMPEDQKWEEPGIINKTKAREMIDRFNTVDQVHLAFRELKDYWDHLLNKYIVTTDDPRLNRGVNIWNQYQNMVTFNMSRSASYFESGIGRGMGFRDSNQDLIGFVHLVPERARQRILDIAATQFEDGSAYHQYQPLTKRGNAAIGGNFNDDPMWLVQSVTVYLKETGDFSILDESVPFNNDENNCATLFEHLTRSFNFVTRNLGEHGLPLIGRADWNDCLNLNCFSMEPNESFQTTENREGGRAESVMIAGQFVLFGNDYVELCRYRGQNEEAERASGHIDAMIEAIKEHGWDGEWFLRAYDAFGQKIGTHEAEESKIFIESQGFCTMAGVGLKEGLVGKSLDSVNKYLACDYGIVLNYPAFSRYYVEYGEISTYPQGYKENGGIFCHNNPWIMIGETVQGNGDRAFEYYTKIAPAYQDDKVRLHKTEPYVYAQMIAGKEAATPGQAKNSWLTGTAAWNYVAITQAILGIKPQYDGLQVDPCIPKAWTHYSVVRRFRDVTYHIDIFNPKSVSKGVTAVVVDGESIDGNILPVFEPGTEHRVTVTMG</sequence>
<dbReference type="Gene3D" id="2.60.420.10">
    <property type="entry name" value="Maltose phosphorylase, domain 3"/>
    <property type="match status" value="1"/>
</dbReference>
<reference evidence="5 6" key="1">
    <citation type="submission" date="2014-01" db="EMBL/GenBank/DDBJ databases">
        <title>Full genme sequencing of cellulolytic bacterium Gynuella sunshinyii YC6258T gen. nov., sp. nov.</title>
        <authorList>
            <person name="Khan H."/>
            <person name="Chung E.J."/>
            <person name="Chung Y.R."/>
        </authorList>
    </citation>
    <scope>NUCLEOTIDE SEQUENCE [LARGE SCALE GENOMIC DNA]</scope>
    <source>
        <strain evidence="5 6">YC6258</strain>
    </source>
</reference>
<evidence type="ECO:0000313" key="6">
    <source>
        <dbReference type="Proteomes" id="UP000032266"/>
    </source>
</evidence>
<dbReference type="SUPFAM" id="SSF74650">
    <property type="entry name" value="Galactose mutarotase-like"/>
    <property type="match status" value="1"/>
</dbReference>
<dbReference type="InterPro" id="IPR037018">
    <property type="entry name" value="GH65_N"/>
</dbReference>
<organism evidence="5 6">
    <name type="scientific">Gynuella sunshinyii YC6258</name>
    <dbReference type="NCBI Taxonomy" id="1445510"/>
    <lineage>
        <taxon>Bacteria</taxon>
        <taxon>Pseudomonadati</taxon>
        <taxon>Pseudomonadota</taxon>
        <taxon>Gammaproteobacteria</taxon>
        <taxon>Oceanospirillales</taxon>
        <taxon>Saccharospirillaceae</taxon>
        <taxon>Gynuella</taxon>
    </lineage>
</organism>
<dbReference type="Gene3D" id="2.70.98.40">
    <property type="entry name" value="Glycoside hydrolase, family 65, N-terminal domain"/>
    <property type="match status" value="1"/>
</dbReference>
<protein>
    <submittedName>
        <fullName evidence="5">Cellobiose phosphorylase</fullName>
        <ecNumber evidence="5">2.4.1.-</ecNumber>
    </submittedName>
</protein>
<gene>
    <name evidence="5" type="ORF">YC6258_01769</name>
</gene>
<dbReference type="InterPro" id="IPR012341">
    <property type="entry name" value="6hp_glycosidase-like_sf"/>
</dbReference>
<dbReference type="SMART" id="SM01068">
    <property type="entry name" value="CBM_X"/>
    <property type="match status" value="1"/>
</dbReference>
<evidence type="ECO:0000256" key="2">
    <source>
        <dbReference type="ARBA" id="ARBA00022679"/>
    </source>
</evidence>
<dbReference type="SUPFAM" id="SSF48208">
    <property type="entry name" value="Six-hairpin glycosidases"/>
    <property type="match status" value="1"/>
</dbReference>
<evidence type="ECO:0000259" key="4">
    <source>
        <dbReference type="Pfam" id="PF17167"/>
    </source>
</evidence>
<dbReference type="InterPro" id="IPR052047">
    <property type="entry name" value="GH94_Enzymes"/>
</dbReference>
<dbReference type="PATRIC" id="fig|1445510.3.peg.1733"/>
<dbReference type="InterPro" id="IPR008928">
    <property type="entry name" value="6-hairpin_glycosidase_sf"/>
</dbReference>
<dbReference type="RefSeq" id="WP_044616485.1">
    <property type="nucleotide sequence ID" value="NZ_CP007142.1"/>
</dbReference>
<name>A0A0C5VKB2_9GAMM</name>
<dbReference type="GO" id="GO:0030246">
    <property type="term" value="F:carbohydrate binding"/>
    <property type="evidence" value="ECO:0007669"/>
    <property type="project" value="InterPro"/>
</dbReference>
<dbReference type="Gene3D" id="1.20.890.20">
    <property type="entry name" value="mpn423 like domain"/>
    <property type="match status" value="1"/>
</dbReference>
<dbReference type="GO" id="GO:0005975">
    <property type="term" value="P:carbohydrate metabolic process"/>
    <property type="evidence" value="ECO:0007669"/>
    <property type="project" value="InterPro"/>
</dbReference>
<dbReference type="Pfam" id="PF17167">
    <property type="entry name" value="Glyco_hydro_94"/>
    <property type="match status" value="1"/>
</dbReference>
<dbReference type="Pfam" id="PF06165">
    <property type="entry name" value="GH94_b-supersand"/>
    <property type="match status" value="1"/>
</dbReference>
<keyword evidence="2 5" id="KW-0808">Transferase</keyword>
<dbReference type="STRING" id="1445510.YC6258_01769"/>
<dbReference type="HOGENOM" id="CLU_019054_0_0_6"/>
<accession>A0A0C5VKB2</accession>
<dbReference type="Proteomes" id="UP000032266">
    <property type="component" value="Chromosome"/>
</dbReference>
<dbReference type="InterPro" id="IPR033432">
    <property type="entry name" value="GH94_catalytic"/>
</dbReference>
<evidence type="ECO:0000259" key="3">
    <source>
        <dbReference type="Pfam" id="PF06165"/>
    </source>
</evidence>
<dbReference type="EC" id="2.4.1.-" evidence="5"/>
<feature type="domain" description="Glycosyl hydrolase 94 catalytic" evidence="4">
    <location>
        <begin position="313"/>
        <end position="740"/>
    </location>
</feature>
<dbReference type="CDD" id="cd11754">
    <property type="entry name" value="GH94N_CBP_like"/>
    <property type="match status" value="1"/>
</dbReference>
<feature type="domain" description="Glycosyl hydrolase 94 supersandwich" evidence="3">
    <location>
        <begin position="17"/>
        <end position="299"/>
    </location>
</feature>
<dbReference type="GO" id="GO:0016757">
    <property type="term" value="F:glycosyltransferase activity"/>
    <property type="evidence" value="ECO:0007669"/>
    <property type="project" value="UniProtKB-KW"/>
</dbReference>
<keyword evidence="6" id="KW-1185">Reference proteome</keyword>
<dbReference type="PANTHER" id="PTHR37469:SF2">
    <property type="entry name" value="CELLOBIONIC ACID PHOSPHORYLASE"/>
    <property type="match status" value="1"/>
</dbReference>
<dbReference type="OrthoDB" id="9769991at2"/>
<dbReference type="InterPro" id="IPR011013">
    <property type="entry name" value="Gal_mutarotase_sf_dom"/>
</dbReference>
<dbReference type="InterPro" id="IPR010383">
    <property type="entry name" value="Glyco_hydrolase_94_b-supersand"/>
</dbReference>
<dbReference type="InterPro" id="IPR037825">
    <property type="entry name" value="GH94N_CBP"/>
</dbReference>
<dbReference type="Gene3D" id="1.50.10.10">
    <property type="match status" value="1"/>
</dbReference>
<proteinExistence type="predicted"/>
<keyword evidence="1 5" id="KW-0328">Glycosyltransferase</keyword>
<dbReference type="AlphaFoldDB" id="A0A0C5VKB2"/>
<dbReference type="PANTHER" id="PTHR37469">
    <property type="entry name" value="CELLOBIONIC ACID PHOSPHORYLASE-RELATED"/>
    <property type="match status" value="1"/>
</dbReference>